<dbReference type="EMBL" id="CP009654">
    <property type="protein sequence ID" value="APC97870.1"/>
    <property type="molecule type" value="Genomic_DNA"/>
</dbReference>
<proteinExistence type="predicted"/>
<dbReference type="InterPro" id="IPR019223">
    <property type="entry name" value="DUF2147"/>
</dbReference>
<dbReference type="STRING" id="1542390.KX01_1725"/>
<feature type="domain" description="DUF2147" evidence="2">
    <location>
        <begin position="31"/>
        <end position="170"/>
    </location>
</feature>
<keyword evidence="4" id="KW-1185">Reference proteome</keyword>
<name>A0A1J0KW78_9GAMM</name>
<dbReference type="Proteomes" id="UP000182521">
    <property type="component" value="Chromosome"/>
</dbReference>
<dbReference type="KEGG" id="frc:KX01_1725"/>
<gene>
    <name evidence="3" type="ORF">KX01_1725</name>
</gene>
<organism evidence="3 4">
    <name type="scientific">Francisella frigiditurris</name>
    <dbReference type="NCBI Taxonomy" id="1542390"/>
    <lineage>
        <taxon>Bacteria</taxon>
        <taxon>Pseudomonadati</taxon>
        <taxon>Pseudomonadota</taxon>
        <taxon>Gammaproteobacteria</taxon>
        <taxon>Thiotrichales</taxon>
        <taxon>Francisellaceae</taxon>
        <taxon>Francisella</taxon>
    </lineage>
</organism>
<evidence type="ECO:0000259" key="2">
    <source>
        <dbReference type="Pfam" id="PF09917"/>
    </source>
</evidence>
<evidence type="ECO:0000313" key="3">
    <source>
        <dbReference type="EMBL" id="APC97870.1"/>
    </source>
</evidence>
<evidence type="ECO:0000256" key="1">
    <source>
        <dbReference type="SAM" id="SignalP"/>
    </source>
</evidence>
<dbReference type="AlphaFoldDB" id="A0A1J0KW78"/>
<keyword evidence="1" id="KW-0732">Signal</keyword>
<feature type="signal peptide" evidence="1">
    <location>
        <begin position="1"/>
        <end position="22"/>
    </location>
</feature>
<feature type="chain" id="PRO_5012498151" description="DUF2147 domain-containing protein" evidence="1">
    <location>
        <begin position="23"/>
        <end position="219"/>
    </location>
</feature>
<protein>
    <recommendedName>
        <fullName evidence="2">DUF2147 domain-containing protein</fullName>
    </recommendedName>
</protein>
<dbReference type="Gene3D" id="2.40.128.520">
    <property type="match status" value="1"/>
</dbReference>
<evidence type="ECO:0000313" key="4">
    <source>
        <dbReference type="Proteomes" id="UP000182521"/>
    </source>
</evidence>
<reference evidence="4" key="1">
    <citation type="submission" date="2014-10" db="EMBL/GenBank/DDBJ databases">
        <authorList>
            <person name="Kuske C.R."/>
            <person name="Challacombe J.F."/>
            <person name="Daligault H.E."/>
            <person name="Davenport K.W."/>
            <person name="Johnson S.L."/>
            <person name="Siddaramappa S."/>
            <person name="Petersen J.M."/>
        </authorList>
    </citation>
    <scope>NUCLEOTIDE SEQUENCE [LARGE SCALE GENOMIC DNA]</scope>
    <source>
        <strain evidence="4">CA97-1460</strain>
    </source>
</reference>
<accession>A0A1J0KW78</accession>
<dbReference type="Pfam" id="PF09917">
    <property type="entry name" value="DUF2147"/>
    <property type="match status" value="1"/>
</dbReference>
<sequence length="219" mass="25048">MMNMLKKISCVILLLGFSSSFAFDDKFLADGYWMQKDQKTGKNLSIIHIYKNADGKENAQMFVPLSVVEKGKVMPPMIYCENCGKGSAYGNEYDYSSGTERYQGLEFAWNAKEAEECAPGPQGPVYDQGAVLNPYDGQYYHLKAQTIENGNKLYVRAYMGWLGRTEYWERLSEEEAVKIKKMCGLTKKNVYPYQNKNKEIVDQKLFDECSGRDFVKNPC</sequence>